<dbReference type="InterPro" id="IPR010366">
    <property type="entry name" value="OspC1-4"/>
</dbReference>
<evidence type="ECO:0000256" key="3">
    <source>
        <dbReference type="ARBA" id="ARBA00022656"/>
    </source>
</evidence>
<dbReference type="RefSeq" id="WP_131865203.1">
    <property type="nucleotide sequence ID" value="NZ_SMCR01000004.1"/>
</dbReference>
<evidence type="ECO:0000313" key="11">
    <source>
        <dbReference type="Proteomes" id="UP000295719"/>
    </source>
</evidence>
<evidence type="ECO:0000256" key="1">
    <source>
        <dbReference type="ARBA" id="ARBA00004613"/>
    </source>
</evidence>
<comment type="subcellular location">
    <subcellularLocation>
        <location evidence="1">Secreted</location>
    </subcellularLocation>
</comment>
<dbReference type="GO" id="GO:0090729">
    <property type="term" value="F:toxin activity"/>
    <property type="evidence" value="ECO:0007669"/>
    <property type="project" value="UniProtKB-KW"/>
</dbReference>
<dbReference type="AlphaFoldDB" id="A0A4V2W4P5"/>
<dbReference type="InterPro" id="IPR036770">
    <property type="entry name" value="Ankyrin_rpt-contain_sf"/>
</dbReference>
<evidence type="ECO:0000256" key="9">
    <source>
        <dbReference type="ARBA" id="ARBA00047641"/>
    </source>
</evidence>
<dbReference type="EMBL" id="SMCR01000004">
    <property type="protein sequence ID" value="TCV96609.1"/>
    <property type="molecule type" value="Genomic_DNA"/>
</dbReference>
<name>A0A4V2W4P5_9GAMM</name>
<dbReference type="Pfam" id="PF06128">
    <property type="entry name" value="Shigella_OspC"/>
    <property type="match status" value="1"/>
</dbReference>
<sequence>MDLSTSSATRLRTQQLPVNFVIGGDDEPLATARLTAVSNRPAMTVNQVNDKAANIIKRFFQKVIARKVYLEMFSTFPEFMAHNSCHFCRPSVNTLEYLKGTSRENIVELRDEVGPLSEQEENLCRAILHTHIRYRHQTNNALDSQGRLNLYSHSMLKRLKIPFISDRLKEDANDFNHRDFVSFAMEFSKPPGNNRLIANTTHNGTDFGAIAYLIDEHHPGARYGYMTLTDHLDSALPLSRYHEHQEMVYCFPICALERDRAMCEVDEQEVAIYTPADMKQALSLSTVLFLRRSADTAFKNFAYAALANSIELDRILNFLFQSEFHIPRMVSTDRYQKYRFRLPALEEIARFPHPMLVDEHIRDKADALRLIIVAIHAHNTKTVLHLLDKYDFTADDFLPDNPILDDPRLHLYGSEIPYALTRSPGYDLFVLTTLLERKLIDPNYQFRQKRAGKTMLANAIDCRSIRLVMLLLEHGADITLLPFDYQRALPLIGISGYIPAS</sequence>
<dbReference type="Proteomes" id="UP000295719">
    <property type="component" value="Unassembled WGS sequence"/>
</dbReference>
<evidence type="ECO:0000256" key="2">
    <source>
        <dbReference type="ARBA" id="ARBA00022525"/>
    </source>
</evidence>
<keyword evidence="5" id="KW-0843">Virulence</keyword>
<dbReference type="OrthoDB" id="8596416at2"/>
<organism evidence="10 11">
    <name type="scientific">Biostraticola tofi</name>
    <dbReference type="NCBI Taxonomy" id="466109"/>
    <lineage>
        <taxon>Bacteria</taxon>
        <taxon>Pseudomonadati</taxon>
        <taxon>Pseudomonadota</taxon>
        <taxon>Gammaproteobacteria</taxon>
        <taxon>Enterobacterales</taxon>
        <taxon>Bruguierivoracaceae</taxon>
        <taxon>Biostraticola</taxon>
    </lineage>
</organism>
<keyword evidence="11" id="KW-1185">Reference proteome</keyword>
<comment type="similarity">
    <text evidence="8">Belongs to the OspC family.</text>
</comment>
<keyword evidence="6" id="KW-0040">ANK repeat</keyword>
<protein>
    <submittedName>
        <fullName evidence="10">OspC protein</fullName>
    </submittedName>
</protein>
<gene>
    <name evidence="10" type="ORF">EDC52_10449</name>
</gene>
<accession>A0A4V2W4P5</accession>
<evidence type="ECO:0000256" key="6">
    <source>
        <dbReference type="ARBA" id="ARBA00023043"/>
    </source>
</evidence>
<evidence type="ECO:0000256" key="8">
    <source>
        <dbReference type="ARBA" id="ARBA00029451"/>
    </source>
</evidence>
<reference evidence="10 11" key="1">
    <citation type="submission" date="2019-03" db="EMBL/GenBank/DDBJ databases">
        <title>Genomic Encyclopedia of Type Strains, Phase IV (KMG-IV): sequencing the most valuable type-strain genomes for metagenomic binning, comparative biology and taxonomic classification.</title>
        <authorList>
            <person name="Goeker M."/>
        </authorList>
    </citation>
    <scope>NUCLEOTIDE SEQUENCE [LARGE SCALE GENOMIC DNA]</scope>
    <source>
        <strain evidence="10 11">DSM 19580</strain>
    </source>
</reference>
<dbReference type="GO" id="GO:0140740">
    <property type="term" value="F:ADP-riboxanase activity"/>
    <property type="evidence" value="ECO:0007669"/>
    <property type="project" value="UniProtKB-ARBA"/>
</dbReference>
<proteinExistence type="inferred from homology"/>
<comment type="caution">
    <text evidence="10">The sequence shown here is derived from an EMBL/GenBank/DDBJ whole genome shotgun (WGS) entry which is preliminary data.</text>
</comment>
<evidence type="ECO:0000313" key="10">
    <source>
        <dbReference type="EMBL" id="TCV96609.1"/>
    </source>
</evidence>
<evidence type="ECO:0000256" key="7">
    <source>
        <dbReference type="ARBA" id="ARBA00023239"/>
    </source>
</evidence>
<keyword evidence="7" id="KW-0456">Lyase</keyword>
<keyword evidence="3" id="KW-0800">Toxin</keyword>
<keyword evidence="4" id="KW-0677">Repeat</keyword>
<dbReference type="GO" id="GO:0005576">
    <property type="term" value="C:extracellular region"/>
    <property type="evidence" value="ECO:0007669"/>
    <property type="project" value="UniProtKB-SubCell"/>
</dbReference>
<dbReference type="SUPFAM" id="SSF48403">
    <property type="entry name" value="Ankyrin repeat"/>
    <property type="match status" value="1"/>
</dbReference>
<evidence type="ECO:0000256" key="5">
    <source>
        <dbReference type="ARBA" id="ARBA00023026"/>
    </source>
</evidence>
<keyword evidence="2" id="KW-0964">Secreted</keyword>
<evidence type="ECO:0000256" key="4">
    <source>
        <dbReference type="ARBA" id="ARBA00022737"/>
    </source>
</evidence>
<comment type="catalytic activity">
    <reaction evidence="9">
        <text>L-arginyl-[protein] + NAD(+) = ADP-riboxanated L-argininyl-[protein] + nicotinamide + NH4(+) + H(+)</text>
        <dbReference type="Rhea" id="RHEA:69500"/>
        <dbReference type="Rhea" id="RHEA-COMP:10532"/>
        <dbReference type="Rhea" id="RHEA-COMP:17719"/>
        <dbReference type="ChEBI" id="CHEBI:15378"/>
        <dbReference type="ChEBI" id="CHEBI:17154"/>
        <dbReference type="ChEBI" id="CHEBI:28938"/>
        <dbReference type="ChEBI" id="CHEBI:29965"/>
        <dbReference type="ChEBI" id="CHEBI:57540"/>
        <dbReference type="ChEBI" id="CHEBI:184300"/>
    </reaction>
    <physiologicalReaction direction="left-to-right" evidence="9">
        <dbReference type="Rhea" id="RHEA:69501"/>
    </physiologicalReaction>
</comment>